<name>A0A7K1TCL6_9BACT</name>
<sequence length="189" mass="20160">MTPTTAYRLAGRATGAIFFTLFGAAWLSLWLVGIQHLTLLTEAGVVLGALALLFVSAWVLQRAKQVPTAPVSPEEAALKKRHGRVFGWVNAAQWGTIFLLGWLLPRLGYGQDMIPAIVIVVGLHLFPLAHLFANPIHHLTGGALVAWALGCLLLGQQPDLQAQAALGAGCILWVSAAYALWLAVRGARG</sequence>
<evidence type="ECO:0000313" key="2">
    <source>
        <dbReference type="EMBL" id="MVN76072.1"/>
    </source>
</evidence>
<keyword evidence="1" id="KW-0472">Membrane</keyword>
<dbReference type="EMBL" id="WQKZ01000002">
    <property type="protein sequence ID" value="MVN76072.1"/>
    <property type="molecule type" value="Genomic_DNA"/>
</dbReference>
<dbReference type="AlphaFoldDB" id="A0A7K1TCL6"/>
<keyword evidence="1" id="KW-1133">Transmembrane helix</keyword>
<feature type="transmembrane region" description="Helical" evidence="1">
    <location>
        <begin position="85"/>
        <end position="107"/>
    </location>
</feature>
<organism evidence="2 3">
    <name type="scientific">Hymenobacter ginkgonis</name>
    <dbReference type="NCBI Taxonomy" id="2682976"/>
    <lineage>
        <taxon>Bacteria</taxon>
        <taxon>Pseudomonadati</taxon>
        <taxon>Bacteroidota</taxon>
        <taxon>Cytophagia</taxon>
        <taxon>Cytophagales</taxon>
        <taxon>Hymenobacteraceae</taxon>
        <taxon>Hymenobacter</taxon>
    </lineage>
</organism>
<proteinExistence type="predicted"/>
<gene>
    <name evidence="2" type="ORF">GO988_07020</name>
</gene>
<feature type="transmembrane region" description="Helical" evidence="1">
    <location>
        <begin position="12"/>
        <end position="33"/>
    </location>
</feature>
<dbReference type="RefSeq" id="WP_157563557.1">
    <property type="nucleotide sequence ID" value="NZ_WQKZ01000002.1"/>
</dbReference>
<comment type="caution">
    <text evidence="2">The sequence shown here is derived from an EMBL/GenBank/DDBJ whole genome shotgun (WGS) entry which is preliminary data.</text>
</comment>
<dbReference type="Proteomes" id="UP000441336">
    <property type="component" value="Unassembled WGS sequence"/>
</dbReference>
<feature type="transmembrane region" description="Helical" evidence="1">
    <location>
        <begin position="139"/>
        <end position="156"/>
    </location>
</feature>
<keyword evidence="3" id="KW-1185">Reference proteome</keyword>
<evidence type="ECO:0000313" key="3">
    <source>
        <dbReference type="Proteomes" id="UP000441336"/>
    </source>
</evidence>
<feature type="transmembrane region" description="Helical" evidence="1">
    <location>
        <begin position="39"/>
        <end position="60"/>
    </location>
</feature>
<feature type="transmembrane region" description="Helical" evidence="1">
    <location>
        <begin position="162"/>
        <end position="184"/>
    </location>
</feature>
<keyword evidence="1" id="KW-0812">Transmembrane</keyword>
<accession>A0A7K1TCL6</accession>
<evidence type="ECO:0000256" key="1">
    <source>
        <dbReference type="SAM" id="Phobius"/>
    </source>
</evidence>
<protein>
    <submittedName>
        <fullName evidence="2">Uncharacterized protein</fullName>
    </submittedName>
</protein>
<reference evidence="2 3" key="1">
    <citation type="submission" date="2019-12" db="EMBL/GenBank/DDBJ databases">
        <title>Hymenobacter sp. HMF4947 Genome sequencing and assembly.</title>
        <authorList>
            <person name="Kang H."/>
            <person name="Cha I."/>
            <person name="Kim H."/>
            <person name="Joh K."/>
        </authorList>
    </citation>
    <scope>NUCLEOTIDE SEQUENCE [LARGE SCALE GENOMIC DNA]</scope>
    <source>
        <strain evidence="2 3">HMF4947</strain>
    </source>
</reference>
<feature type="transmembrane region" description="Helical" evidence="1">
    <location>
        <begin position="113"/>
        <end position="132"/>
    </location>
</feature>